<accession>A0A0D8FS79</accession>
<dbReference type="Proteomes" id="UP000032336">
    <property type="component" value="Unassembled WGS sequence"/>
</dbReference>
<comment type="caution">
    <text evidence="1">The sequence shown here is derived from an EMBL/GenBank/DDBJ whole genome shotgun (WGS) entry which is preliminary data.</text>
</comment>
<dbReference type="STRING" id="1121877.FEAC_21200"/>
<dbReference type="SMART" id="SM00855">
    <property type="entry name" value="PGAM"/>
    <property type="match status" value="1"/>
</dbReference>
<dbReference type="EMBL" id="JXUW01000021">
    <property type="protein sequence ID" value="KJE76138.1"/>
    <property type="molecule type" value="Genomic_DNA"/>
</dbReference>
<reference evidence="1 2" key="1">
    <citation type="submission" date="2015-01" db="EMBL/GenBank/DDBJ databases">
        <title>Draft genome of the acidophilic iron oxidizer Ferrimicrobium acidiphilum strain T23.</title>
        <authorList>
            <person name="Poehlein A."/>
            <person name="Eisen S."/>
            <person name="Schloemann M."/>
            <person name="Johnson B.D."/>
            <person name="Daniel R."/>
            <person name="Muehling M."/>
        </authorList>
    </citation>
    <scope>NUCLEOTIDE SEQUENCE [LARGE SCALE GENOMIC DNA]</scope>
    <source>
        <strain evidence="1 2">T23</strain>
    </source>
</reference>
<evidence type="ECO:0000313" key="2">
    <source>
        <dbReference type="Proteomes" id="UP000032336"/>
    </source>
</evidence>
<dbReference type="CDD" id="cd07067">
    <property type="entry name" value="HP_PGM_like"/>
    <property type="match status" value="1"/>
</dbReference>
<dbReference type="SUPFAM" id="SSF53254">
    <property type="entry name" value="Phosphoglycerate mutase-like"/>
    <property type="match status" value="1"/>
</dbReference>
<dbReference type="InterPro" id="IPR013078">
    <property type="entry name" value="His_Pase_superF_clade-1"/>
</dbReference>
<dbReference type="Pfam" id="PF00300">
    <property type="entry name" value="His_Phos_1"/>
    <property type="match status" value="1"/>
</dbReference>
<dbReference type="InterPro" id="IPR029033">
    <property type="entry name" value="His_PPase_superfam"/>
</dbReference>
<dbReference type="AlphaFoldDB" id="A0A0D8FS79"/>
<dbReference type="eggNOG" id="COG0406">
    <property type="taxonomic scope" value="Bacteria"/>
</dbReference>
<gene>
    <name evidence="1" type="ORF">FEAC_21200</name>
</gene>
<keyword evidence="2" id="KW-1185">Reference proteome</keyword>
<evidence type="ECO:0000313" key="1">
    <source>
        <dbReference type="EMBL" id="KJE76138.1"/>
    </source>
</evidence>
<name>A0A0D8FS79_9ACTN</name>
<dbReference type="GeneID" id="78373194"/>
<dbReference type="Gene3D" id="3.40.50.1240">
    <property type="entry name" value="Phosphoglycerate mutase-like"/>
    <property type="match status" value="1"/>
</dbReference>
<organism evidence="1 2">
    <name type="scientific">Ferrimicrobium acidiphilum DSM 19497</name>
    <dbReference type="NCBI Taxonomy" id="1121877"/>
    <lineage>
        <taxon>Bacteria</taxon>
        <taxon>Bacillati</taxon>
        <taxon>Actinomycetota</taxon>
        <taxon>Acidimicrobiia</taxon>
        <taxon>Acidimicrobiales</taxon>
        <taxon>Acidimicrobiaceae</taxon>
        <taxon>Ferrimicrobium</taxon>
    </lineage>
</organism>
<dbReference type="RefSeq" id="WP_052566192.1">
    <property type="nucleotide sequence ID" value="NZ_JQKF01000038.1"/>
</dbReference>
<protein>
    <submittedName>
        <fullName evidence="1">Histidine phosphatase superfamily (Branch 1)</fullName>
    </submittedName>
</protein>
<proteinExistence type="predicted"/>
<sequence length="171" mass="18127">MTVILLRHAKARATAGYGDDLARTLDNEGLAQAQVLAEVVGGVLARETPIRIVASPALRCQATVGPLAMRFGIESFEDPRLLEMAPDDELSELANVAQTAVGALVLCGHAPALSRLAQIMTASQGVVVPAVELALGIASFASFEFREDSGRRLVALSRYPASDYQRVRIVG</sequence>